<dbReference type="Pfam" id="PF04338">
    <property type="entry name" value="DUF481"/>
    <property type="match status" value="1"/>
</dbReference>
<sequence length="214" mass="24938">MQDADEEEEIEQKEQQWSPNATEYDWVQLTSGEWLKGEIKSMYNERLEFDSDKLKLLNIKFDDIKYLQSFRSCRINIENLGSIRGKLNISEDVVSVGEGDNAKTFERIELISFTPGGNEEIDLWTIKFTLGLDVKDGNTKQLDFNSKLSAQRRTAESRFTADYIGNISNTNAINDEIVETVNNHRVNSKTDVYVTRYFFIRLYFLNILKMNFKI</sequence>
<gene>
    <name evidence="1" type="ORF">MNBD_GAMMA08-2992</name>
</gene>
<protein>
    <submittedName>
        <fullName evidence="1">Uncharacterized protein</fullName>
    </submittedName>
</protein>
<reference evidence="1" key="1">
    <citation type="submission" date="2018-06" db="EMBL/GenBank/DDBJ databases">
        <authorList>
            <person name="Zhirakovskaya E."/>
        </authorList>
    </citation>
    <scope>NUCLEOTIDE SEQUENCE</scope>
</reference>
<evidence type="ECO:0000313" key="1">
    <source>
        <dbReference type="EMBL" id="VAW65257.1"/>
    </source>
</evidence>
<dbReference type="InterPro" id="IPR007433">
    <property type="entry name" value="DUF481"/>
</dbReference>
<proteinExistence type="predicted"/>
<accession>A0A3B0XPU4</accession>
<dbReference type="EMBL" id="UOFH01000310">
    <property type="protein sequence ID" value="VAW65257.1"/>
    <property type="molecule type" value="Genomic_DNA"/>
</dbReference>
<dbReference type="AlphaFoldDB" id="A0A3B0XPU4"/>
<name>A0A3B0XPU4_9ZZZZ</name>
<organism evidence="1">
    <name type="scientific">hydrothermal vent metagenome</name>
    <dbReference type="NCBI Taxonomy" id="652676"/>
    <lineage>
        <taxon>unclassified sequences</taxon>
        <taxon>metagenomes</taxon>
        <taxon>ecological metagenomes</taxon>
    </lineage>
</organism>